<evidence type="ECO:0000256" key="3">
    <source>
        <dbReference type="ARBA" id="ARBA00022475"/>
    </source>
</evidence>
<dbReference type="Gene3D" id="3.40.50.12580">
    <property type="match status" value="1"/>
</dbReference>
<dbReference type="SUPFAM" id="SSF53756">
    <property type="entry name" value="UDP-Glycosyltransferase/glycogen phosphorylase"/>
    <property type="match status" value="1"/>
</dbReference>
<sequence>MKKWTKKWKKKMKKKWNKAKKSPRVRKWYQRVFGLIGKLPKKEIIVFESFLGKQYSCNPRAIYELLQSQNRDFTYYWSIDHRYKAKFEEHNVETIQRFTIKWFIVMMRAKYWVFNSRLPKWIPKPQDTIYLQTWHGTPLKKLALDMEEVLMPGTTTDMYKKNFVTEASRWNYLISPNRYSTEIFKRAFDFDQRILETGYPRNDYLFHYTEDDVKQVKERLGIPASKKVILYAPTWRDNEYYFIGKYKFNVQMDLEKMKEALGEEYMLVLRLHYLVSDHVNLEGVEDFAMDASHYPDIRDLYMIADVMITDYSSVMFDYGVLQRPMIFYVYDIESYRDKLRGFYFDFEKEAPGPLVTTTEEIIQEMKEVDQIRSKYKDKIAWFEETFHALEDGHATERVVKAVFDDPNSHSER</sequence>
<evidence type="ECO:0000256" key="4">
    <source>
        <dbReference type="ARBA" id="ARBA00022679"/>
    </source>
</evidence>
<dbReference type="PANTHER" id="PTHR37316:SF3">
    <property type="entry name" value="TEICHOIC ACID GLYCEROL-PHOSPHATE TRANSFERASE"/>
    <property type="match status" value="1"/>
</dbReference>
<evidence type="ECO:0000256" key="2">
    <source>
        <dbReference type="ARBA" id="ARBA00010488"/>
    </source>
</evidence>
<accession>A0ABW0U5B2</accession>
<dbReference type="InterPro" id="IPR043148">
    <property type="entry name" value="TagF_C"/>
</dbReference>
<reference evidence="8" key="1">
    <citation type="journal article" date="2019" name="Int. J. Syst. Evol. Microbiol.">
        <title>The Global Catalogue of Microorganisms (GCM) 10K type strain sequencing project: providing services to taxonomists for standard genome sequencing and annotation.</title>
        <authorList>
            <consortium name="The Broad Institute Genomics Platform"/>
            <consortium name="The Broad Institute Genome Sequencing Center for Infectious Disease"/>
            <person name="Wu L."/>
            <person name="Ma J."/>
        </authorList>
    </citation>
    <scope>NUCLEOTIDE SEQUENCE [LARGE SCALE GENOMIC DNA]</scope>
    <source>
        <strain evidence="8">CGMCC 1.15790</strain>
    </source>
</reference>
<keyword evidence="6" id="KW-0472">Membrane</keyword>
<evidence type="ECO:0000256" key="5">
    <source>
        <dbReference type="ARBA" id="ARBA00022944"/>
    </source>
</evidence>
<evidence type="ECO:0000313" key="7">
    <source>
        <dbReference type="EMBL" id="MFC5627935.1"/>
    </source>
</evidence>
<keyword evidence="8" id="KW-1185">Reference proteome</keyword>
<organism evidence="7 8">
    <name type="scientific">Aliibacillus thermotolerans</name>
    <dbReference type="NCBI Taxonomy" id="1834418"/>
    <lineage>
        <taxon>Bacteria</taxon>
        <taxon>Bacillati</taxon>
        <taxon>Bacillota</taxon>
        <taxon>Bacilli</taxon>
        <taxon>Bacillales</taxon>
        <taxon>Bacillaceae</taxon>
        <taxon>Aliibacillus</taxon>
    </lineage>
</organism>
<evidence type="ECO:0000256" key="6">
    <source>
        <dbReference type="ARBA" id="ARBA00023136"/>
    </source>
</evidence>
<dbReference type="Gene3D" id="3.40.50.11820">
    <property type="match status" value="1"/>
</dbReference>
<dbReference type="InterPro" id="IPR051612">
    <property type="entry name" value="Teichoic_Acid_Biosynth"/>
</dbReference>
<comment type="subcellular location">
    <subcellularLocation>
        <location evidence="1">Cell membrane</location>
        <topology evidence="1">Peripheral membrane protein</topology>
    </subcellularLocation>
</comment>
<keyword evidence="4" id="KW-0808">Transferase</keyword>
<evidence type="ECO:0000313" key="8">
    <source>
        <dbReference type="Proteomes" id="UP001596143"/>
    </source>
</evidence>
<dbReference type="InterPro" id="IPR007554">
    <property type="entry name" value="Glycerophosphate_synth"/>
</dbReference>
<proteinExistence type="inferred from homology"/>
<comment type="similarity">
    <text evidence="2">Belongs to the CDP-glycerol glycerophosphotransferase family.</text>
</comment>
<dbReference type="Pfam" id="PF04464">
    <property type="entry name" value="Glyphos_transf"/>
    <property type="match status" value="1"/>
</dbReference>
<gene>
    <name evidence="7" type="ORF">ACFPTR_03365</name>
</gene>
<dbReference type="InterPro" id="IPR043149">
    <property type="entry name" value="TagF_N"/>
</dbReference>
<keyword evidence="3" id="KW-1003">Cell membrane</keyword>
<name>A0ABW0U5B2_9BACI</name>
<protein>
    <submittedName>
        <fullName evidence="7">CDP-glycerol glycerophosphotransferase family protein</fullName>
    </submittedName>
</protein>
<keyword evidence="5" id="KW-0777">Teichoic acid biosynthesis</keyword>
<dbReference type="RefSeq" id="WP_270896151.1">
    <property type="nucleotide sequence ID" value="NZ_JBHSPF010000015.1"/>
</dbReference>
<dbReference type="Proteomes" id="UP001596143">
    <property type="component" value="Unassembled WGS sequence"/>
</dbReference>
<dbReference type="PANTHER" id="PTHR37316">
    <property type="entry name" value="TEICHOIC ACID GLYCEROL-PHOSPHATE PRIMASE"/>
    <property type="match status" value="1"/>
</dbReference>
<evidence type="ECO:0000256" key="1">
    <source>
        <dbReference type="ARBA" id="ARBA00004202"/>
    </source>
</evidence>
<dbReference type="EMBL" id="JBHSPF010000015">
    <property type="protein sequence ID" value="MFC5627935.1"/>
    <property type="molecule type" value="Genomic_DNA"/>
</dbReference>
<comment type="caution">
    <text evidence="7">The sequence shown here is derived from an EMBL/GenBank/DDBJ whole genome shotgun (WGS) entry which is preliminary data.</text>
</comment>